<evidence type="ECO:0000256" key="2">
    <source>
        <dbReference type="ARBA" id="ARBA00005752"/>
    </source>
</evidence>
<comment type="pathway">
    <text evidence="1">Amino-acid biosynthesis; L-asparagine biosynthesis; L-asparagine from L-aspartate (L-Gln route): step 1/1.</text>
</comment>
<evidence type="ECO:0000259" key="8">
    <source>
        <dbReference type="PROSITE" id="PS51278"/>
    </source>
</evidence>
<proteinExistence type="inferred from homology"/>
<dbReference type="EMBL" id="JACHIA010000017">
    <property type="protein sequence ID" value="MBB6072683.1"/>
    <property type="molecule type" value="Genomic_DNA"/>
</dbReference>
<accession>A0A841H3Y8</accession>
<evidence type="ECO:0000313" key="10">
    <source>
        <dbReference type="Proteomes" id="UP000582837"/>
    </source>
</evidence>
<feature type="binding site" evidence="7">
    <location>
        <position position="84"/>
    </location>
    <ligand>
        <name>L-glutamine</name>
        <dbReference type="ChEBI" id="CHEBI:58359"/>
    </ligand>
</feature>
<dbReference type="PIRSF" id="PIRSF001589">
    <property type="entry name" value="Asn_synthetase_glu-h"/>
    <property type="match status" value="1"/>
</dbReference>
<dbReference type="GO" id="GO:0005524">
    <property type="term" value="F:ATP binding"/>
    <property type="evidence" value="ECO:0007669"/>
    <property type="project" value="UniProtKB-KW"/>
</dbReference>
<reference evidence="9 10" key="1">
    <citation type="submission" date="2020-08" db="EMBL/GenBank/DDBJ databases">
        <title>Genomic Encyclopedia of Type Strains, Phase IV (KMG-IV): sequencing the most valuable type-strain genomes for metagenomic binning, comparative biology and taxonomic classification.</title>
        <authorList>
            <person name="Goeker M."/>
        </authorList>
    </citation>
    <scope>NUCLEOTIDE SEQUENCE [LARGE SCALE GENOMIC DNA]</scope>
    <source>
        <strain evidence="9 10">DSM 29007</strain>
    </source>
</reference>
<dbReference type="InterPro" id="IPR001962">
    <property type="entry name" value="Asn_synthase"/>
</dbReference>
<dbReference type="GO" id="GO:0004066">
    <property type="term" value="F:asparagine synthase (glutamine-hydrolyzing) activity"/>
    <property type="evidence" value="ECO:0007669"/>
    <property type="project" value="UniProtKB-EC"/>
</dbReference>
<keyword evidence="9" id="KW-0436">Ligase</keyword>
<feature type="domain" description="Glutamine amidotransferase type-2" evidence="8">
    <location>
        <begin position="1"/>
        <end position="193"/>
    </location>
</feature>
<evidence type="ECO:0000256" key="7">
    <source>
        <dbReference type="PIRSR" id="PIRSR001589-2"/>
    </source>
</evidence>
<dbReference type="InterPro" id="IPR017932">
    <property type="entry name" value="GATase_2_dom"/>
</dbReference>
<dbReference type="SUPFAM" id="SSF56235">
    <property type="entry name" value="N-terminal nucleophile aminohydrolases (Ntn hydrolases)"/>
    <property type="match status" value="1"/>
</dbReference>
<dbReference type="InterPro" id="IPR006426">
    <property type="entry name" value="Asn_synth_AEB"/>
</dbReference>
<dbReference type="RefSeq" id="WP_170038850.1">
    <property type="nucleotide sequence ID" value="NZ_JABDTL010000002.1"/>
</dbReference>
<name>A0A841H3Y8_9BACT</name>
<dbReference type="SUPFAM" id="SSF52402">
    <property type="entry name" value="Adenine nucleotide alpha hydrolases-like"/>
    <property type="match status" value="1"/>
</dbReference>
<evidence type="ECO:0000313" key="9">
    <source>
        <dbReference type="EMBL" id="MBB6072683.1"/>
    </source>
</evidence>
<keyword evidence="4 7" id="KW-0547">Nucleotide-binding</keyword>
<evidence type="ECO:0000256" key="1">
    <source>
        <dbReference type="ARBA" id="ARBA00005187"/>
    </source>
</evidence>
<comment type="catalytic activity">
    <reaction evidence="6">
        <text>L-aspartate + L-glutamine + ATP + H2O = L-asparagine + L-glutamate + AMP + diphosphate + H(+)</text>
        <dbReference type="Rhea" id="RHEA:12228"/>
        <dbReference type="ChEBI" id="CHEBI:15377"/>
        <dbReference type="ChEBI" id="CHEBI:15378"/>
        <dbReference type="ChEBI" id="CHEBI:29985"/>
        <dbReference type="ChEBI" id="CHEBI:29991"/>
        <dbReference type="ChEBI" id="CHEBI:30616"/>
        <dbReference type="ChEBI" id="CHEBI:33019"/>
        <dbReference type="ChEBI" id="CHEBI:58048"/>
        <dbReference type="ChEBI" id="CHEBI:58359"/>
        <dbReference type="ChEBI" id="CHEBI:456215"/>
        <dbReference type="EC" id="6.3.5.4"/>
    </reaction>
</comment>
<dbReference type="InterPro" id="IPR029055">
    <property type="entry name" value="Ntn_hydrolases_N"/>
</dbReference>
<dbReference type="CDD" id="cd01991">
    <property type="entry name" value="Asn_synthase_B_C"/>
    <property type="match status" value="1"/>
</dbReference>
<dbReference type="PROSITE" id="PS51278">
    <property type="entry name" value="GATASE_TYPE_2"/>
    <property type="match status" value="1"/>
</dbReference>
<dbReference type="Pfam" id="PF00733">
    <property type="entry name" value="Asn_synthase"/>
    <property type="match status" value="1"/>
</dbReference>
<dbReference type="GO" id="GO:0006529">
    <property type="term" value="P:asparagine biosynthetic process"/>
    <property type="evidence" value="ECO:0007669"/>
    <property type="project" value="InterPro"/>
</dbReference>
<evidence type="ECO:0000256" key="4">
    <source>
        <dbReference type="ARBA" id="ARBA00022741"/>
    </source>
</evidence>
<dbReference type="PANTHER" id="PTHR43284">
    <property type="entry name" value="ASPARAGINE SYNTHETASE (GLUTAMINE-HYDROLYZING)"/>
    <property type="match status" value="1"/>
</dbReference>
<keyword evidence="5 7" id="KW-0067">ATP-binding</keyword>
<sequence>MSAFVCTLSPDAAPSADAAGRLRHLGIAAHSVISDGPFCAAAGEPVLRPLTARRGALAAAGDVRLDNRADLLRFAAPVRPDAPDLEFVLALFDVHGEHCIPMLAGDFAVVLWDGRTRTLVAARDAFGVRPLFHATAGGTLRIASRLEALAQDAAYDEAWVSGFLLGGSSNPERTLWEGRRAVPPGGVLVAAEGRVQERRWWRAEDFVPARHADGAEAAAQVRRLFADAVRVRLGAPGETWSQLSGGLDSSAVVSTAQWLAEAGEAPGLAGTVSVVDSLGDGDETRYSDEVLRRWNVRGESVRDPWPWQDDGEPPVATDEPRPMFPYWARDRRMCAIVRDAGGRVMLSGQGSDHYLDGPGTFAADLLRTGRVGEALRTVTLHAVARRQSFYHGLWRDALRPLLPAALSGAGARPAAPAWVQQRFARRAGMTAARPRSRPGRVWSDETGVYLRILAGQLERGPFTEGMEVRYPFLDRRLAEFCLRLPVEQRVRPGGSKWVLREAMRGILPEAVRTRRGKGGIDARILWALQHEAPRVGWLLRDPWVAQAGWVDADALRAAVERARQGEVDNLSHLLGTLSLETWLRVRAGAWAPVRAETRDAVAA</sequence>
<dbReference type="Gene3D" id="3.40.50.620">
    <property type="entry name" value="HUPs"/>
    <property type="match status" value="2"/>
</dbReference>
<evidence type="ECO:0000256" key="3">
    <source>
        <dbReference type="ARBA" id="ARBA00012737"/>
    </source>
</evidence>
<keyword evidence="10" id="KW-1185">Reference proteome</keyword>
<protein>
    <recommendedName>
        <fullName evidence="3">asparagine synthase (glutamine-hydrolyzing)</fullName>
        <ecNumber evidence="3">6.3.5.4</ecNumber>
    </recommendedName>
</protein>
<dbReference type="Pfam" id="PF13537">
    <property type="entry name" value="GATase_7"/>
    <property type="match status" value="1"/>
</dbReference>
<evidence type="ECO:0000256" key="5">
    <source>
        <dbReference type="ARBA" id="ARBA00022840"/>
    </source>
</evidence>
<comment type="caution">
    <text evidence="9">The sequence shown here is derived from an EMBL/GenBank/DDBJ whole genome shotgun (WGS) entry which is preliminary data.</text>
</comment>
<dbReference type="EC" id="6.3.5.4" evidence="3"/>
<dbReference type="Proteomes" id="UP000582837">
    <property type="component" value="Unassembled WGS sequence"/>
</dbReference>
<dbReference type="Gene3D" id="3.60.20.10">
    <property type="entry name" value="Glutamine Phosphoribosylpyrophosphate, subunit 1, domain 1"/>
    <property type="match status" value="1"/>
</dbReference>
<evidence type="ECO:0000256" key="6">
    <source>
        <dbReference type="ARBA" id="ARBA00048741"/>
    </source>
</evidence>
<dbReference type="GO" id="GO:0005829">
    <property type="term" value="C:cytosol"/>
    <property type="evidence" value="ECO:0007669"/>
    <property type="project" value="TreeGrafter"/>
</dbReference>
<gene>
    <name evidence="9" type="ORF">HNQ61_004346</name>
</gene>
<dbReference type="InterPro" id="IPR051786">
    <property type="entry name" value="ASN_synthetase/amidase"/>
</dbReference>
<dbReference type="AlphaFoldDB" id="A0A841H3Y8"/>
<dbReference type="PANTHER" id="PTHR43284:SF1">
    <property type="entry name" value="ASPARAGINE SYNTHETASE"/>
    <property type="match status" value="1"/>
</dbReference>
<dbReference type="InterPro" id="IPR014729">
    <property type="entry name" value="Rossmann-like_a/b/a_fold"/>
</dbReference>
<organism evidence="9 10">
    <name type="scientific">Longimicrobium terrae</name>
    <dbReference type="NCBI Taxonomy" id="1639882"/>
    <lineage>
        <taxon>Bacteria</taxon>
        <taxon>Pseudomonadati</taxon>
        <taxon>Gemmatimonadota</taxon>
        <taxon>Longimicrobiia</taxon>
        <taxon>Longimicrobiales</taxon>
        <taxon>Longimicrobiaceae</taxon>
        <taxon>Longimicrobium</taxon>
    </lineage>
</organism>
<comment type="similarity">
    <text evidence="2">Belongs to the asparagine synthetase family.</text>
</comment>